<keyword evidence="3" id="KW-1185">Reference proteome</keyword>
<dbReference type="RefSeq" id="WP_306829915.1">
    <property type="nucleotide sequence ID" value="NZ_JAUSRF010000001.1"/>
</dbReference>
<keyword evidence="1" id="KW-0472">Membrane</keyword>
<evidence type="ECO:0000256" key="1">
    <source>
        <dbReference type="SAM" id="Phobius"/>
    </source>
</evidence>
<sequence length="244" mass="26667">MASTATADPSEDTARGPIWVSIASVAAAVLGVHAGQIIPPSPPLPENTWETFGQVVFNWQSFFWFLSASVFIVGFQWLAAGPTHETPAQYFRWHFARLRAGDRIPAGAIIIVAALTFPIWAILGLAATGALFLGFLLIFTKPLLLNIGIAGRISLVVLWFATGWIGSDYFSEAKDVSLPCKPDAQIKLTSGEMLTCETVDAFQHYKILLFHTPNESIYLPVTSIDETSFVAATQERAILLFPLR</sequence>
<feature type="transmembrane region" description="Helical" evidence="1">
    <location>
        <begin position="143"/>
        <end position="165"/>
    </location>
</feature>
<organism evidence="2 3">
    <name type="scientific">Neorhizobium huautlense</name>
    <dbReference type="NCBI Taxonomy" id="67774"/>
    <lineage>
        <taxon>Bacteria</taxon>
        <taxon>Pseudomonadati</taxon>
        <taxon>Pseudomonadota</taxon>
        <taxon>Alphaproteobacteria</taxon>
        <taxon>Hyphomicrobiales</taxon>
        <taxon>Rhizobiaceae</taxon>
        <taxon>Rhizobium/Agrobacterium group</taxon>
        <taxon>Neorhizobium</taxon>
    </lineage>
</organism>
<protein>
    <submittedName>
        <fullName evidence="2">Uncharacterized protein</fullName>
    </submittedName>
</protein>
<reference evidence="2 3" key="1">
    <citation type="submission" date="2023-07" db="EMBL/GenBank/DDBJ databases">
        <title>Sorghum-associated microbial communities from plants grown in Nebraska, USA.</title>
        <authorList>
            <person name="Schachtman D."/>
        </authorList>
    </citation>
    <scope>NUCLEOTIDE SEQUENCE [LARGE SCALE GENOMIC DNA]</scope>
    <source>
        <strain evidence="2 3">DS1307</strain>
    </source>
</reference>
<dbReference type="Proteomes" id="UP001241472">
    <property type="component" value="Unassembled WGS sequence"/>
</dbReference>
<evidence type="ECO:0000313" key="2">
    <source>
        <dbReference type="EMBL" id="MDP9835360.1"/>
    </source>
</evidence>
<gene>
    <name evidence="2" type="ORF">J2T09_000101</name>
</gene>
<comment type="caution">
    <text evidence="2">The sequence shown here is derived from an EMBL/GenBank/DDBJ whole genome shotgun (WGS) entry which is preliminary data.</text>
</comment>
<feature type="transmembrane region" description="Helical" evidence="1">
    <location>
        <begin position="18"/>
        <end position="38"/>
    </location>
</feature>
<evidence type="ECO:0000313" key="3">
    <source>
        <dbReference type="Proteomes" id="UP001241472"/>
    </source>
</evidence>
<keyword evidence="1" id="KW-1133">Transmembrane helix</keyword>
<feature type="transmembrane region" description="Helical" evidence="1">
    <location>
        <begin position="104"/>
        <end position="137"/>
    </location>
</feature>
<keyword evidence="1" id="KW-0812">Transmembrane</keyword>
<proteinExistence type="predicted"/>
<feature type="transmembrane region" description="Helical" evidence="1">
    <location>
        <begin position="62"/>
        <end position="83"/>
    </location>
</feature>
<accession>A0ABT9PLL4</accession>
<name>A0ABT9PLL4_9HYPH</name>
<dbReference type="EMBL" id="JAUSRF010000001">
    <property type="protein sequence ID" value="MDP9835360.1"/>
    <property type="molecule type" value="Genomic_DNA"/>
</dbReference>